<evidence type="ECO:0000256" key="8">
    <source>
        <dbReference type="ARBA" id="ARBA00022989"/>
    </source>
</evidence>
<keyword evidence="4" id="KW-1003">Cell membrane</keyword>
<evidence type="ECO:0000256" key="2">
    <source>
        <dbReference type="ARBA" id="ARBA00004651"/>
    </source>
</evidence>
<evidence type="ECO:0000256" key="5">
    <source>
        <dbReference type="ARBA" id="ARBA00022692"/>
    </source>
</evidence>
<feature type="transmembrane region" description="Helical" evidence="12">
    <location>
        <begin position="95"/>
        <end position="113"/>
    </location>
</feature>
<keyword evidence="9 12" id="KW-0406">Ion transport</keyword>
<evidence type="ECO:0000256" key="3">
    <source>
        <dbReference type="ARBA" id="ARBA00022448"/>
    </source>
</evidence>
<keyword evidence="11 12" id="KW-0407">Ion channel</keyword>
<evidence type="ECO:0000256" key="1">
    <source>
        <dbReference type="ARBA" id="ARBA00004610"/>
    </source>
</evidence>
<dbReference type="PROSITE" id="PS51013">
    <property type="entry name" value="PANNEXIN"/>
    <property type="match status" value="1"/>
</dbReference>
<accession>A0A0K0FH32</accession>
<feature type="transmembrane region" description="Helical" evidence="12">
    <location>
        <begin position="194"/>
        <end position="214"/>
    </location>
</feature>
<dbReference type="PANTHER" id="PTHR11893:SF36">
    <property type="entry name" value="INNEXIN-5"/>
    <property type="match status" value="1"/>
</dbReference>
<name>A0A0K0FH32_STRVS</name>
<evidence type="ECO:0000256" key="6">
    <source>
        <dbReference type="ARBA" id="ARBA00022868"/>
    </source>
</evidence>
<comment type="subcellular location">
    <subcellularLocation>
        <location evidence="1">Cell junction</location>
        <location evidence="1">Gap junction</location>
    </subcellularLocation>
    <subcellularLocation>
        <location evidence="2 12">Cell membrane</location>
        <topology evidence="2 12">Multi-pass membrane protein</topology>
    </subcellularLocation>
</comment>
<reference evidence="13" key="1">
    <citation type="submission" date="2014-07" db="EMBL/GenBank/DDBJ databases">
        <authorList>
            <person name="Martin A.A"/>
            <person name="De Silva N."/>
        </authorList>
    </citation>
    <scope>NUCLEOTIDE SEQUENCE</scope>
</reference>
<comment type="function">
    <text evidence="12">Structural component of the gap junctions.</text>
</comment>
<dbReference type="Pfam" id="PF00876">
    <property type="entry name" value="Innexin"/>
    <property type="match status" value="1"/>
</dbReference>
<evidence type="ECO:0000256" key="10">
    <source>
        <dbReference type="ARBA" id="ARBA00023136"/>
    </source>
</evidence>
<dbReference type="GO" id="GO:0005886">
    <property type="term" value="C:plasma membrane"/>
    <property type="evidence" value="ECO:0007669"/>
    <property type="project" value="UniProtKB-SubCell"/>
</dbReference>
<evidence type="ECO:0000256" key="7">
    <source>
        <dbReference type="ARBA" id="ARBA00022949"/>
    </source>
</evidence>
<sequence length="392" mass="45545">MDYIEGFFNINKRKTLDDSGADRVFHSYATVIFALFAILALTASFGYLPIHCQTPAEWASGWGQFAADICFVNGTTVIHEKDKQHNISVEEKINYYQWVPYIFILQFVMFISTKKFWSYLNRIGPLNVRLLVNLAIGLQKYSSESEDYKERIKTITYHFKEGIDHTEYDKIAPYQYPIGSIIYSIFRKISKDSYLSFVYILYKIVEIGVVIFQIKLISDLVAEGDIFYGPKLFFDWNYRTPLEDSYYFPRMVNCTFNVRTYPQGFKFRAPAIPKTRRISCILTNNIMNEVLFILNWIILSGMLLIMVGSFLKWLTKFISNRQKKYFIQDLILFTSYGQQANKIAVIENVIRSITDDGIFILQMIHKNASVGIAGSILESLVPDILDSKMEKQ</sequence>
<dbReference type="GO" id="GO:0005243">
    <property type="term" value="F:gap junction channel activity"/>
    <property type="evidence" value="ECO:0007669"/>
    <property type="project" value="TreeGrafter"/>
</dbReference>
<dbReference type="InterPro" id="IPR000990">
    <property type="entry name" value="Innexin"/>
</dbReference>
<evidence type="ECO:0000256" key="4">
    <source>
        <dbReference type="ARBA" id="ARBA00022475"/>
    </source>
</evidence>
<evidence type="ECO:0000256" key="11">
    <source>
        <dbReference type="ARBA" id="ARBA00023303"/>
    </source>
</evidence>
<evidence type="ECO:0000313" key="14">
    <source>
        <dbReference type="WBParaSite" id="SVE_0819100.1"/>
    </source>
</evidence>
<keyword evidence="7" id="KW-0965">Cell junction</keyword>
<keyword evidence="6" id="KW-0303">Gap junction</keyword>
<gene>
    <name evidence="12" type="primary">inx</name>
</gene>
<evidence type="ECO:0000313" key="13">
    <source>
        <dbReference type="Proteomes" id="UP000035680"/>
    </source>
</evidence>
<dbReference type="GO" id="GO:0034220">
    <property type="term" value="P:monoatomic ion transmembrane transport"/>
    <property type="evidence" value="ECO:0007669"/>
    <property type="project" value="UniProtKB-KW"/>
</dbReference>
<feature type="transmembrane region" description="Helical" evidence="12">
    <location>
        <begin position="28"/>
        <end position="50"/>
    </location>
</feature>
<keyword evidence="10 12" id="KW-0472">Membrane</keyword>
<organism evidence="13 14">
    <name type="scientific">Strongyloides venezuelensis</name>
    <name type="common">Threadworm</name>
    <dbReference type="NCBI Taxonomy" id="75913"/>
    <lineage>
        <taxon>Eukaryota</taxon>
        <taxon>Metazoa</taxon>
        <taxon>Ecdysozoa</taxon>
        <taxon>Nematoda</taxon>
        <taxon>Chromadorea</taxon>
        <taxon>Rhabditida</taxon>
        <taxon>Tylenchina</taxon>
        <taxon>Panagrolaimomorpha</taxon>
        <taxon>Strongyloidoidea</taxon>
        <taxon>Strongyloididae</taxon>
        <taxon>Strongyloides</taxon>
    </lineage>
</organism>
<keyword evidence="3 12" id="KW-0813">Transport</keyword>
<proteinExistence type="inferred from homology"/>
<keyword evidence="5 12" id="KW-0812">Transmembrane</keyword>
<dbReference type="GO" id="GO:0005921">
    <property type="term" value="C:gap junction"/>
    <property type="evidence" value="ECO:0007669"/>
    <property type="project" value="UniProtKB-SubCell"/>
</dbReference>
<dbReference type="Proteomes" id="UP000035680">
    <property type="component" value="Unassembled WGS sequence"/>
</dbReference>
<comment type="similarity">
    <text evidence="12">Belongs to the pannexin family.</text>
</comment>
<evidence type="ECO:0000256" key="12">
    <source>
        <dbReference type="RuleBase" id="RU010713"/>
    </source>
</evidence>
<dbReference type="PANTHER" id="PTHR11893">
    <property type="entry name" value="INNEXIN"/>
    <property type="match status" value="1"/>
</dbReference>
<protein>
    <recommendedName>
        <fullName evidence="12">Innexin</fullName>
    </recommendedName>
</protein>
<keyword evidence="13" id="KW-1185">Reference proteome</keyword>
<evidence type="ECO:0000256" key="9">
    <source>
        <dbReference type="ARBA" id="ARBA00023065"/>
    </source>
</evidence>
<dbReference type="WBParaSite" id="SVE_0819100.1">
    <property type="protein sequence ID" value="SVE_0819100.1"/>
    <property type="gene ID" value="SVE_0819100"/>
</dbReference>
<feature type="transmembrane region" description="Helical" evidence="12">
    <location>
        <begin position="293"/>
        <end position="314"/>
    </location>
</feature>
<dbReference type="AlphaFoldDB" id="A0A0K0FH32"/>
<dbReference type="PRINTS" id="PR01262">
    <property type="entry name" value="INNEXIN"/>
</dbReference>
<keyword evidence="8 12" id="KW-1133">Transmembrane helix</keyword>
<reference evidence="14" key="2">
    <citation type="submission" date="2015-08" db="UniProtKB">
        <authorList>
            <consortium name="WormBaseParasite"/>
        </authorList>
    </citation>
    <scope>IDENTIFICATION</scope>
</reference>